<dbReference type="PANTHER" id="PTHR43654:SF1">
    <property type="entry name" value="ISOPENTENYL PHOSPHATE KINASE"/>
    <property type="match status" value="1"/>
</dbReference>
<proteinExistence type="predicted"/>
<evidence type="ECO:0000256" key="2">
    <source>
        <dbReference type="ARBA" id="ARBA00022741"/>
    </source>
</evidence>
<dbReference type="AlphaFoldDB" id="A0A8T5GFQ9"/>
<dbReference type="PRINTS" id="PR00474">
    <property type="entry name" value="GLU5KINASE"/>
</dbReference>
<keyword evidence="4" id="KW-0067">ATP-binding</keyword>
<evidence type="ECO:0000256" key="3">
    <source>
        <dbReference type="ARBA" id="ARBA00022777"/>
    </source>
</evidence>
<dbReference type="GO" id="GO:0005524">
    <property type="term" value="F:ATP binding"/>
    <property type="evidence" value="ECO:0007669"/>
    <property type="project" value="UniProtKB-KW"/>
</dbReference>
<dbReference type="InterPro" id="IPR001057">
    <property type="entry name" value="Glu/AcGlu_kinase"/>
</dbReference>
<dbReference type="GO" id="GO:0005829">
    <property type="term" value="C:cytosol"/>
    <property type="evidence" value="ECO:0007669"/>
    <property type="project" value="TreeGrafter"/>
</dbReference>
<evidence type="ECO:0000256" key="4">
    <source>
        <dbReference type="ARBA" id="ARBA00022840"/>
    </source>
</evidence>
<dbReference type="InterPro" id="IPR036393">
    <property type="entry name" value="AceGlu_kinase-like_sf"/>
</dbReference>
<evidence type="ECO:0000256" key="1">
    <source>
        <dbReference type="ARBA" id="ARBA00022679"/>
    </source>
</evidence>
<feature type="domain" description="Aspartate/glutamate/uridylate kinase" evidence="5">
    <location>
        <begin position="2"/>
        <end position="206"/>
    </location>
</feature>
<accession>A0A8T5GFQ9</accession>
<dbReference type="Gene3D" id="3.40.1160.10">
    <property type="entry name" value="Acetylglutamate kinase-like"/>
    <property type="match status" value="1"/>
</dbReference>
<reference evidence="6" key="1">
    <citation type="journal article" date="2021" name="ISME J.">
        <title>Mercury methylation by metabolically versatile and cosmopolitan marine bacteria.</title>
        <authorList>
            <person name="Lin H."/>
            <person name="Ascher D.B."/>
            <person name="Myung Y."/>
            <person name="Lamborg C.H."/>
            <person name="Hallam S.J."/>
            <person name="Gionfriddo C.M."/>
            <person name="Holt K.E."/>
            <person name="Moreau J.W."/>
        </authorList>
    </citation>
    <scope>NUCLEOTIDE SEQUENCE</scope>
    <source>
        <strain evidence="6">SI075_bin30</strain>
    </source>
</reference>
<evidence type="ECO:0000259" key="5">
    <source>
        <dbReference type="Pfam" id="PF00696"/>
    </source>
</evidence>
<sequence>MIKIGTNALTKNGEFNHDRIDALAKEIVEMQKEGKEFVIISSGAVGIGKTIRKGNKHLHATLGQVKMMNSYTKCFNKHDLLTSQLLLTKNEFSSKEQLKHVKELLEYSLDLGIIMIINENDSLSHEKNTFGDNDLLSGEITKLINADLQILLTSVDGIYKNKNKDLLDYTTNLKNASKFITDEKSALGTGGMRSKLESAKIANKKTIVAHSKNTIKEILNGCGTIIDF</sequence>
<dbReference type="InterPro" id="IPR019797">
    <property type="entry name" value="Glutamate_5-kinase_CS"/>
</dbReference>
<evidence type="ECO:0000313" key="6">
    <source>
        <dbReference type="EMBL" id="MBT4870974.1"/>
    </source>
</evidence>
<dbReference type="Pfam" id="PF00696">
    <property type="entry name" value="AA_kinase"/>
    <property type="match status" value="1"/>
</dbReference>
<dbReference type="SUPFAM" id="SSF53633">
    <property type="entry name" value="Carbamate kinase-like"/>
    <property type="match status" value="1"/>
</dbReference>
<dbReference type="Proteomes" id="UP000722459">
    <property type="component" value="Unassembled WGS sequence"/>
</dbReference>
<organism evidence="6 7">
    <name type="scientific">Candidatus Iainarchaeum sp</name>
    <dbReference type="NCBI Taxonomy" id="3101447"/>
    <lineage>
        <taxon>Archaea</taxon>
        <taxon>Candidatus Iainarchaeota</taxon>
        <taxon>Candidatus Iainarchaeia</taxon>
        <taxon>Candidatus Iainarchaeales</taxon>
        <taxon>Candidatus Iainarchaeaceae</taxon>
        <taxon>Candidatus Iainarchaeum</taxon>
    </lineage>
</organism>
<dbReference type="GO" id="GO:0004349">
    <property type="term" value="F:glutamate 5-kinase activity"/>
    <property type="evidence" value="ECO:0007669"/>
    <property type="project" value="InterPro"/>
</dbReference>
<keyword evidence="3" id="KW-0418">Kinase</keyword>
<keyword evidence="1" id="KW-0808">Transferase</keyword>
<comment type="caution">
    <text evidence="6">The sequence shown here is derived from an EMBL/GenBank/DDBJ whole genome shotgun (WGS) entry which is preliminary data.</text>
</comment>
<keyword evidence="2" id="KW-0547">Nucleotide-binding</keyword>
<dbReference type="PROSITE" id="PS00902">
    <property type="entry name" value="GLUTAMATE_5_KINASE"/>
    <property type="match status" value="1"/>
</dbReference>
<gene>
    <name evidence="6" type="ORF">HON47_05350</name>
</gene>
<dbReference type="EMBL" id="JABJNZ010000066">
    <property type="protein sequence ID" value="MBT4870974.1"/>
    <property type="molecule type" value="Genomic_DNA"/>
</dbReference>
<dbReference type="InterPro" id="IPR001048">
    <property type="entry name" value="Asp/Glu/Uridylate_kinase"/>
</dbReference>
<protein>
    <recommendedName>
        <fullName evidence="5">Aspartate/glutamate/uridylate kinase domain-containing protein</fullName>
    </recommendedName>
</protein>
<evidence type="ECO:0000313" key="7">
    <source>
        <dbReference type="Proteomes" id="UP000722459"/>
    </source>
</evidence>
<dbReference type="PANTHER" id="PTHR43654">
    <property type="entry name" value="GLUTAMATE 5-KINASE"/>
    <property type="match status" value="1"/>
</dbReference>
<name>A0A8T5GFQ9_9ARCH</name>